<comment type="caution">
    <text evidence="7">The sequence shown here is derived from an EMBL/GenBank/DDBJ whole genome shotgun (WGS) entry which is preliminary data.</text>
</comment>
<name>A0A9N9U354_9HYPO</name>
<evidence type="ECO:0000256" key="2">
    <source>
        <dbReference type="ARBA" id="ARBA00012695"/>
    </source>
</evidence>
<reference evidence="7" key="1">
    <citation type="submission" date="2021-10" db="EMBL/GenBank/DDBJ databases">
        <authorList>
            <person name="Piombo E."/>
        </authorList>
    </citation>
    <scope>NUCLEOTIDE SEQUENCE</scope>
</reference>
<gene>
    <name evidence="7" type="ORF">CBYS24578_00005109</name>
</gene>
<sequence length="486" mass="54498">MASKIRWQKIGTPQRVGTGRWYSVLNHSRVNRASNQFIYSNKPQVRFATTGGKDVSASKLPPHALLPNLMLWRSLLIATVSTHRFLLGPALSVLSFFSKPRRGFLSLQDNLLLRKIFKGTLYNHFCAGENSQEVKATINNIKHMGFRGVILTYAAEVVVDKTSEEDTANGLVEPKDGSTPGTLREHLQDQGIEEWRKGVLKTVGMVGEGDYLALKFTGAGPAVSGALEAQKPIPKQMIEALKDVCNEALKREARILVDAEQHFLQTGIDLIAMELMQKYNRNGQAIVFNTYQAYLKRTPQVLQKHLQEARKGDFVLGVKLVRGAYINSEPRHLINDTKAETDISYDSIAHKLLHGQYPLEEQVDQPLPRLELFLATHNRASVLKAYELQQSHKEEGLPLIKVQYGQLLGMADGVSCALLQLKQEAINKDNTISPEAYKCLSWGTLEECSSYLLRRAVENRDAVTRTEEEYYALKKEAARRLLGNSS</sequence>
<dbReference type="Gene3D" id="3.20.20.220">
    <property type="match status" value="1"/>
</dbReference>
<feature type="domain" description="Proline dehydrogenase" evidence="6">
    <location>
        <begin position="136"/>
        <end position="466"/>
    </location>
</feature>
<keyword evidence="8" id="KW-1185">Reference proteome</keyword>
<dbReference type="AlphaFoldDB" id="A0A9N9U354"/>
<dbReference type="PANTHER" id="PTHR13914">
    <property type="entry name" value="PROLINE OXIDASE"/>
    <property type="match status" value="1"/>
</dbReference>
<keyword evidence="5" id="KW-0274">FAD</keyword>
<dbReference type="GO" id="GO:0010133">
    <property type="term" value="P:L-proline catabolic process to L-glutamate"/>
    <property type="evidence" value="ECO:0007669"/>
    <property type="project" value="TreeGrafter"/>
</dbReference>
<dbReference type="PANTHER" id="PTHR13914:SF0">
    <property type="entry name" value="PROLINE DEHYDROGENASE 1, MITOCHONDRIAL"/>
    <property type="match status" value="1"/>
</dbReference>
<dbReference type="EC" id="1.5.5.2" evidence="2 5"/>
<evidence type="ECO:0000256" key="4">
    <source>
        <dbReference type="ARBA" id="ARBA00023062"/>
    </source>
</evidence>
<evidence type="ECO:0000256" key="1">
    <source>
        <dbReference type="ARBA" id="ARBA00005869"/>
    </source>
</evidence>
<dbReference type="GO" id="GO:0005739">
    <property type="term" value="C:mitochondrion"/>
    <property type="evidence" value="ECO:0007669"/>
    <property type="project" value="TreeGrafter"/>
</dbReference>
<proteinExistence type="inferred from homology"/>
<evidence type="ECO:0000313" key="7">
    <source>
        <dbReference type="EMBL" id="CAG9979740.1"/>
    </source>
</evidence>
<comment type="function">
    <text evidence="5">Converts proline to delta-1-pyrroline-5-carboxylate.</text>
</comment>
<keyword evidence="3 5" id="KW-0560">Oxidoreductase</keyword>
<dbReference type="InterPro" id="IPR002872">
    <property type="entry name" value="Proline_DH_dom"/>
</dbReference>
<comment type="similarity">
    <text evidence="1 5">Belongs to the proline oxidase family.</text>
</comment>
<dbReference type="Pfam" id="PF01619">
    <property type="entry name" value="Pro_dh"/>
    <property type="match status" value="1"/>
</dbReference>
<evidence type="ECO:0000256" key="3">
    <source>
        <dbReference type="ARBA" id="ARBA00023002"/>
    </source>
</evidence>
<dbReference type="OrthoDB" id="5464at2759"/>
<dbReference type="Proteomes" id="UP000754883">
    <property type="component" value="Unassembled WGS sequence"/>
</dbReference>
<organism evidence="7 8">
    <name type="scientific">Clonostachys byssicola</name>
    <dbReference type="NCBI Taxonomy" id="160290"/>
    <lineage>
        <taxon>Eukaryota</taxon>
        <taxon>Fungi</taxon>
        <taxon>Dikarya</taxon>
        <taxon>Ascomycota</taxon>
        <taxon>Pezizomycotina</taxon>
        <taxon>Sordariomycetes</taxon>
        <taxon>Hypocreomycetidae</taxon>
        <taxon>Hypocreales</taxon>
        <taxon>Bionectriaceae</taxon>
        <taxon>Clonostachys</taxon>
    </lineage>
</organism>
<evidence type="ECO:0000313" key="8">
    <source>
        <dbReference type="Proteomes" id="UP000754883"/>
    </source>
</evidence>
<evidence type="ECO:0000259" key="6">
    <source>
        <dbReference type="Pfam" id="PF01619"/>
    </source>
</evidence>
<dbReference type="InterPro" id="IPR029041">
    <property type="entry name" value="FAD-linked_oxidoreductase-like"/>
</dbReference>
<dbReference type="GO" id="GO:0071949">
    <property type="term" value="F:FAD binding"/>
    <property type="evidence" value="ECO:0007669"/>
    <property type="project" value="TreeGrafter"/>
</dbReference>
<comment type="cofactor">
    <cofactor evidence="5">
        <name>FAD</name>
        <dbReference type="ChEBI" id="CHEBI:57692"/>
    </cofactor>
</comment>
<dbReference type="GO" id="GO:0004657">
    <property type="term" value="F:proline dehydrogenase activity"/>
    <property type="evidence" value="ECO:0007669"/>
    <property type="project" value="UniProtKB-EC"/>
</dbReference>
<keyword evidence="5" id="KW-0285">Flavoprotein</keyword>
<accession>A0A9N9U354</accession>
<dbReference type="SUPFAM" id="SSF51730">
    <property type="entry name" value="FAD-linked oxidoreductase"/>
    <property type="match status" value="1"/>
</dbReference>
<protein>
    <recommendedName>
        <fullName evidence="2 5">Proline dehydrogenase</fullName>
        <ecNumber evidence="2 5">1.5.5.2</ecNumber>
    </recommendedName>
</protein>
<evidence type="ECO:0000256" key="5">
    <source>
        <dbReference type="RuleBase" id="RU364054"/>
    </source>
</evidence>
<keyword evidence="4 5" id="KW-0642">Proline metabolism</keyword>
<comment type="catalytic activity">
    <reaction evidence="5">
        <text>L-proline + a quinone = (S)-1-pyrroline-5-carboxylate + a quinol + H(+)</text>
        <dbReference type="Rhea" id="RHEA:23784"/>
        <dbReference type="ChEBI" id="CHEBI:15378"/>
        <dbReference type="ChEBI" id="CHEBI:17388"/>
        <dbReference type="ChEBI" id="CHEBI:24646"/>
        <dbReference type="ChEBI" id="CHEBI:60039"/>
        <dbReference type="ChEBI" id="CHEBI:132124"/>
        <dbReference type="EC" id="1.5.5.2"/>
    </reaction>
</comment>
<dbReference type="EMBL" id="CABFNO020001301">
    <property type="protein sequence ID" value="CAG9979740.1"/>
    <property type="molecule type" value="Genomic_DNA"/>
</dbReference>
<dbReference type="InterPro" id="IPR015659">
    <property type="entry name" value="Proline_oxidase"/>
</dbReference>